<evidence type="ECO:0000313" key="2">
    <source>
        <dbReference type="EMBL" id="LAA65390.1"/>
    </source>
</evidence>
<organism evidence="2">
    <name type="scientific">Micrurus corallinus</name>
    <name type="common">Brazilian coral snake</name>
    <dbReference type="NCBI Taxonomy" id="54390"/>
    <lineage>
        <taxon>Eukaryota</taxon>
        <taxon>Metazoa</taxon>
        <taxon>Chordata</taxon>
        <taxon>Craniata</taxon>
        <taxon>Vertebrata</taxon>
        <taxon>Euteleostomi</taxon>
        <taxon>Lepidosauria</taxon>
        <taxon>Squamata</taxon>
        <taxon>Bifurcata</taxon>
        <taxon>Unidentata</taxon>
        <taxon>Episquamata</taxon>
        <taxon>Toxicofera</taxon>
        <taxon>Serpentes</taxon>
        <taxon>Colubroidea</taxon>
        <taxon>Elapidae</taxon>
        <taxon>Elapinae</taxon>
        <taxon>Micrurus</taxon>
    </lineage>
</organism>
<name>A0A2D4H089_MICCO</name>
<feature type="compositionally biased region" description="Polar residues" evidence="1">
    <location>
        <begin position="54"/>
        <end position="77"/>
    </location>
</feature>
<feature type="region of interest" description="Disordered" evidence="1">
    <location>
        <begin position="90"/>
        <end position="110"/>
    </location>
</feature>
<evidence type="ECO:0000256" key="1">
    <source>
        <dbReference type="SAM" id="MobiDB-lite"/>
    </source>
</evidence>
<accession>A0A2D4H089</accession>
<sequence length="110" mass="12478">MEIKDSGSVVLTAYHSYTPSRLPSRGEQSFVPESPPSRSPLRKSLPRCQRISRMLSNESLRSPVYSRSNSQVSVDSTSMEDFWCEVENIKESTEDRQDEQNLLDVKPPDG</sequence>
<dbReference type="EMBL" id="IACJ01165814">
    <property type="protein sequence ID" value="LAA65390.1"/>
    <property type="molecule type" value="Transcribed_RNA"/>
</dbReference>
<proteinExistence type="predicted"/>
<protein>
    <submittedName>
        <fullName evidence="2">Uncharacterized protein</fullName>
    </submittedName>
</protein>
<dbReference type="AlphaFoldDB" id="A0A2D4H089"/>
<feature type="compositionally biased region" description="Basic and acidic residues" evidence="1">
    <location>
        <begin position="90"/>
        <end position="99"/>
    </location>
</feature>
<reference evidence="2" key="2">
    <citation type="submission" date="2017-11" db="EMBL/GenBank/DDBJ databases">
        <title>Coralsnake Venomics: Analyses of Venom Gland Transcriptomes and Proteomes of Six Brazilian Taxa.</title>
        <authorList>
            <person name="Aird S.D."/>
            <person name="Jorge da Silva N."/>
            <person name="Qiu L."/>
            <person name="Villar-Briones A."/>
            <person name="Aparecida-Saddi V."/>
            <person name="Campos-Telles M.P."/>
            <person name="Grau M."/>
            <person name="Mikheyev A.S."/>
        </authorList>
    </citation>
    <scope>NUCLEOTIDE SEQUENCE</scope>
    <source>
        <tissue evidence="2">Venom_gland</tissue>
    </source>
</reference>
<feature type="region of interest" description="Disordered" evidence="1">
    <location>
        <begin position="16"/>
        <end position="77"/>
    </location>
</feature>
<reference evidence="2" key="1">
    <citation type="submission" date="2017-07" db="EMBL/GenBank/DDBJ databases">
        <authorList>
            <person name="Mikheyev A."/>
            <person name="Grau M."/>
        </authorList>
    </citation>
    <scope>NUCLEOTIDE SEQUENCE</scope>
    <source>
        <tissue evidence="2">Venom_gland</tissue>
    </source>
</reference>